<accession>A0A1H0YS21</accession>
<dbReference type="EMBL" id="FNKB01000001">
    <property type="protein sequence ID" value="SDQ17974.1"/>
    <property type="molecule type" value="Genomic_DNA"/>
</dbReference>
<evidence type="ECO:0000313" key="2">
    <source>
        <dbReference type="EMBL" id="SDQ17974.1"/>
    </source>
</evidence>
<dbReference type="RefSeq" id="WP_010155049.1">
    <property type="nucleotide sequence ID" value="NZ_FNKB01000001.1"/>
</dbReference>
<dbReference type="OrthoDB" id="3238066at2"/>
<dbReference type="CDD" id="cd01300">
    <property type="entry name" value="YtcJ_like"/>
    <property type="match status" value="1"/>
</dbReference>
<feature type="domain" description="Amidohydrolase 3" evidence="1">
    <location>
        <begin position="62"/>
        <end position="548"/>
    </location>
</feature>
<dbReference type="Gene3D" id="3.10.310.70">
    <property type="match status" value="1"/>
</dbReference>
<reference evidence="2 3" key="1">
    <citation type="submission" date="2016-10" db="EMBL/GenBank/DDBJ databases">
        <authorList>
            <person name="de Groot N.N."/>
        </authorList>
    </citation>
    <scope>NUCLEOTIDE SEQUENCE [LARGE SCALE GENOMIC DNA]</scope>
    <source>
        <strain evidence="2 3">DSM 22788</strain>
    </source>
</reference>
<dbReference type="InterPro" id="IPR013108">
    <property type="entry name" value="Amidohydro_3"/>
</dbReference>
<organism evidence="2 3">
    <name type="scientific">Leucobacter chromiiresistens</name>
    <dbReference type="NCBI Taxonomy" id="1079994"/>
    <lineage>
        <taxon>Bacteria</taxon>
        <taxon>Bacillati</taxon>
        <taxon>Actinomycetota</taxon>
        <taxon>Actinomycetes</taxon>
        <taxon>Micrococcales</taxon>
        <taxon>Microbacteriaceae</taxon>
        <taxon>Leucobacter</taxon>
    </lineage>
</organism>
<proteinExistence type="predicted"/>
<dbReference type="Gene3D" id="3.20.20.140">
    <property type="entry name" value="Metal-dependent hydrolases"/>
    <property type="match status" value="1"/>
</dbReference>
<evidence type="ECO:0000313" key="3">
    <source>
        <dbReference type="Proteomes" id="UP000182690"/>
    </source>
</evidence>
<protein>
    <recommendedName>
        <fullName evidence="1">Amidohydrolase 3 domain-containing protein</fullName>
    </recommendedName>
</protein>
<dbReference type="InterPro" id="IPR032466">
    <property type="entry name" value="Metal_Hydrolase"/>
</dbReference>
<dbReference type="Pfam" id="PF07969">
    <property type="entry name" value="Amidohydro_3"/>
    <property type="match status" value="1"/>
</dbReference>
<dbReference type="SUPFAM" id="SSF51338">
    <property type="entry name" value="Composite domain of metallo-dependent hydrolases"/>
    <property type="match status" value="1"/>
</dbReference>
<dbReference type="Proteomes" id="UP000182690">
    <property type="component" value="Unassembled WGS sequence"/>
</dbReference>
<sequence length="561" mass="59808">MSDASRVTVFLNGTIIVDPDEAGRSPETATSDAIAFRDGAVAALGDDARALAVSPTGDVTTVIDLAGGALVPGIGDGHAHPVLGGVEALGPQVRQAADLAGIVSAVAEWKAAHPDAEWIVGASYDATFSEGGLFDARWLDEVTGDTPTILRAWDYHTAWVNSAALAAAGITADTPDPELGRIVRRADGSPLGTLQEAAANDFIADIVPPFTLEQRLDAIERATRGYAEQGTTWIQDAWVEPADLGLYLEAAQQERLHTRVNLAFRADPARWREQVAEFASNRSRVRSLGHPRLTGDTVKFFLDGVIESHTAALIEPYADRPDDRGLPNWSDAELAEAVRAFDAEGFQLHLHAIGDAANRSALDALEQARDADPGRERHHVIAHVAVLDPADVQRFAELGVIANFEPYWAQCDAVMRDLTIPHLGHSREGWQYLIGSVHRSGATVTFGSDWPVTTRDWRPALSTAITRHSHTEPDAEAWLPDERVSAAVALGAYTTGIARQALASDRGTLAVGRAADAAWLSANPLAVAPESIAELDVLGTWLAGDVTFLHTSGAPGAPRTT</sequence>
<dbReference type="SUPFAM" id="SSF51556">
    <property type="entry name" value="Metallo-dependent hydrolases"/>
    <property type="match status" value="1"/>
</dbReference>
<dbReference type="STRING" id="1079994.SAMN04488565_1141"/>
<dbReference type="PANTHER" id="PTHR22642">
    <property type="entry name" value="IMIDAZOLONEPROPIONASE"/>
    <property type="match status" value="1"/>
</dbReference>
<dbReference type="eggNOG" id="COG1574">
    <property type="taxonomic scope" value="Bacteria"/>
</dbReference>
<dbReference type="AlphaFoldDB" id="A0A1H0YS21"/>
<name>A0A1H0YS21_9MICO</name>
<dbReference type="Gene3D" id="2.30.40.10">
    <property type="entry name" value="Urease, subunit C, domain 1"/>
    <property type="match status" value="1"/>
</dbReference>
<dbReference type="GO" id="GO:0016810">
    <property type="term" value="F:hydrolase activity, acting on carbon-nitrogen (but not peptide) bonds"/>
    <property type="evidence" value="ECO:0007669"/>
    <property type="project" value="InterPro"/>
</dbReference>
<gene>
    <name evidence="2" type="ORF">SAMN04488565_1141</name>
</gene>
<dbReference type="InterPro" id="IPR011059">
    <property type="entry name" value="Metal-dep_hydrolase_composite"/>
</dbReference>
<dbReference type="InterPro" id="IPR033932">
    <property type="entry name" value="YtcJ-like"/>
</dbReference>
<evidence type="ECO:0000259" key="1">
    <source>
        <dbReference type="Pfam" id="PF07969"/>
    </source>
</evidence>
<dbReference type="PANTHER" id="PTHR22642:SF2">
    <property type="entry name" value="PROTEIN LONG AFTER FAR-RED 3"/>
    <property type="match status" value="1"/>
</dbReference>